<feature type="compositionally biased region" description="Basic and acidic residues" evidence="13">
    <location>
        <begin position="261"/>
        <end position="273"/>
    </location>
</feature>
<feature type="transmembrane region" description="Helical" evidence="12">
    <location>
        <begin position="176"/>
        <end position="199"/>
    </location>
</feature>
<keyword evidence="16" id="KW-1185">Reference proteome</keyword>
<dbReference type="PANTHER" id="PTHR12428">
    <property type="entry name" value="OXA1"/>
    <property type="match status" value="1"/>
</dbReference>
<evidence type="ECO:0000256" key="13">
    <source>
        <dbReference type="SAM" id="MobiDB-lite"/>
    </source>
</evidence>
<keyword evidence="6 12" id="KW-0653">Protein transport</keyword>
<comment type="caution">
    <text evidence="15">The sequence shown here is derived from an EMBL/GenBank/DDBJ whole genome shotgun (WGS) entry which is preliminary data.</text>
</comment>
<sequence>MKKLNKLLLTGSLLSMVLFLSGCMGQDKQGNPKGFIYEFLVVPTQQLILWLADAFNGNYGIAIIIITLIVRVIILPLNLSQSKKSLVQQEKTAFIKPEMDVIQAKQKAAQTPEEKAAAQQDLMALYKDNDMSMLGGIGCLPLLIQMPVFTAMFQAIRLSPEIANSTFLGINLGDRNIPLAIAAGLIYLVQAYVSMIGIAPEQKKQMKTMMYMNPIMIVMFTISSPAGLGLYWLVGGFFGVFQTLITNFHFKPRIQAQIAEEMKNRPKKERPIKTVEPLKSTEVSTDQQPPAMKRNAGSARGRNAGKQQRR</sequence>
<dbReference type="RefSeq" id="WP_058920123.1">
    <property type="nucleotide sequence ID" value="NZ_JBHSQC010000006.1"/>
</dbReference>
<dbReference type="InterPro" id="IPR023060">
    <property type="entry name" value="YidC/YidC1/YidC2_Firmicutes"/>
</dbReference>
<comment type="similarity">
    <text evidence="12">Belongs to the OXA1/ALB3/YidC family. Type 2 subfamily.</text>
</comment>
<dbReference type="InterPro" id="IPR047196">
    <property type="entry name" value="YidC_ALB_C"/>
</dbReference>
<evidence type="ECO:0000256" key="6">
    <source>
        <dbReference type="ARBA" id="ARBA00022927"/>
    </source>
</evidence>
<keyword evidence="10 12" id="KW-0143">Chaperone</keyword>
<dbReference type="NCBIfam" id="TIGR03592">
    <property type="entry name" value="yidC_oxa1_cterm"/>
    <property type="match status" value="1"/>
</dbReference>
<keyword evidence="9" id="KW-0564">Palmitate</keyword>
<reference evidence="16" key="1">
    <citation type="journal article" date="2019" name="Int. J. Syst. Evol. Microbiol.">
        <title>The Global Catalogue of Microorganisms (GCM) 10K type strain sequencing project: providing services to taxonomists for standard genome sequencing and annotation.</title>
        <authorList>
            <consortium name="The Broad Institute Genomics Platform"/>
            <consortium name="The Broad Institute Genome Sequencing Center for Infectious Disease"/>
            <person name="Wu L."/>
            <person name="Ma J."/>
        </authorList>
    </citation>
    <scope>NUCLEOTIDE SEQUENCE [LARGE SCALE GENOMIC DNA]</scope>
    <source>
        <strain evidence="16">KCTC 42143</strain>
    </source>
</reference>
<dbReference type="InterPro" id="IPR028055">
    <property type="entry name" value="YidC/Oxa/ALB_C"/>
</dbReference>
<proteinExistence type="inferred from homology"/>
<evidence type="ECO:0000259" key="14">
    <source>
        <dbReference type="Pfam" id="PF02096"/>
    </source>
</evidence>
<evidence type="ECO:0000313" key="15">
    <source>
        <dbReference type="EMBL" id="MFD1800204.1"/>
    </source>
</evidence>
<dbReference type="PRINTS" id="PR00701">
    <property type="entry name" value="60KDINNERMP"/>
</dbReference>
<evidence type="ECO:0000256" key="11">
    <source>
        <dbReference type="ARBA" id="ARBA00023288"/>
    </source>
</evidence>
<gene>
    <name evidence="12 15" type="primary">yidC</name>
    <name evidence="15" type="ORF">ACFSBK_10145</name>
</gene>
<feature type="transmembrane region" description="Helical" evidence="12">
    <location>
        <begin position="59"/>
        <end position="79"/>
    </location>
</feature>
<comment type="function">
    <text evidence="12">Required for the insertion and/or proper folding and/or complex formation of integral membrane proteins into the membrane. Involved in integration of membrane proteins that insert both dependently and independently of the Sec translocase complex, as well as at least some lipoproteins.</text>
</comment>
<dbReference type="InterPro" id="IPR001708">
    <property type="entry name" value="YidC/ALB3/OXA1/COX18"/>
</dbReference>
<dbReference type="PROSITE" id="PS51257">
    <property type="entry name" value="PROKAR_LIPOPROTEIN"/>
    <property type="match status" value="1"/>
</dbReference>
<evidence type="ECO:0000256" key="1">
    <source>
        <dbReference type="ARBA" id="ARBA00004651"/>
    </source>
</evidence>
<dbReference type="Pfam" id="PF02096">
    <property type="entry name" value="60KD_IMP"/>
    <property type="match status" value="1"/>
</dbReference>
<feature type="domain" description="Membrane insertase YidC/Oxa/ALB C-terminal" evidence="14">
    <location>
        <begin position="59"/>
        <end position="247"/>
    </location>
</feature>
<evidence type="ECO:0000256" key="12">
    <source>
        <dbReference type="HAMAP-Rule" id="MF_01811"/>
    </source>
</evidence>
<feature type="transmembrane region" description="Helical" evidence="12">
    <location>
        <begin position="133"/>
        <end position="156"/>
    </location>
</feature>
<keyword evidence="8 12" id="KW-0472">Membrane</keyword>
<dbReference type="PANTHER" id="PTHR12428:SF65">
    <property type="entry name" value="CYTOCHROME C OXIDASE ASSEMBLY PROTEIN COX18, MITOCHONDRIAL"/>
    <property type="match status" value="1"/>
</dbReference>
<dbReference type="EMBL" id="JBHUFF010000018">
    <property type="protein sequence ID" value="MFD1800204.1"/>
    <property type="molecule type" value="Genomic_DNA"/>
</dbReference>
<keyword evidence="3 12" id="KW-1003">Cell membrane</keyword>
<keyword evidence="5 12" id="KW-0732">Signal</keyword>
<keyword evidence="2 12" id="KW-0813">Transport</keyword>
<evidence type="ECO:0000256" key="9">
    <source>
        <dbReference type="ARBA" id="ARBA00023139"/>
    </source>
</evidence>
<evidence type="ECO:0000256" key="10">
    <source>
        <dbReference type="ARBA" id="ARBA00023186"/>
    </source>
</evidence>
<evidence type="ECO:0000313" key="16">
    <source>
        <dbReference type="Proteomes" id="UP001597285"/>
    </source>
</evidence>
<keyword evidence="7 12" id="KW-1133">Transmembrane helix</keyword>
<keyword evidence="4 12" id="KW-0812">Transmembrane</keyword>
<feature type="transmembrane region" description="Helical" evidence="12">
    <location>
        <begin position="211"/>
        <end position="234"/>
    </location>
</feature>
<evidence type="ECO:0000256" key="4">
    <source>
        <dbReference type="ARBA" id="ARBA00022692"/>
    </source>
</evidence>
<protein>
    <recommendedName>
        <fullName evidence="12">Membrane protein insertase YidC</fullName>
    </recommendedName>
    <alternativeName>
        <fullName evidence="12">Foldase YidC</fullName>
    </alternativeName>
    <alternativeName>
        <fullName evidence="12">Membrane integrase YidC</fullName>
    </alternativeName>
    <alternativeName>
        <fullName evidence="12">Membrane protein YidC</fullName>
    </alternativeName>
</protein>
<organism evidence="15 16">
    <name type="scientific">Carnobacterium antarcticum</name>
    <dbReference type="NCBI Taxonomy" id="2126436"/>
    <lineage>
        <taxon>Bacteria</taxon>
        <taxon>Bacillati</taxon>
        <taxon>Bacillota</taxon>
        <taxon>Bacilli</taxon>
        <taxon>Lactobacillales</taxon>
        <taxon>Carnobacteriaceae</taxon>
        <taxon>Carnobacterium</taxon>
    </lineage>
</organism>
<evidence type="ECO:0000256" key="3">
    <source>
        <dbReference type="ARBA" id="ARBA00022475"/>
    </source>
</evidence>
<dbReference type="CDD" id="cd20070">
    <property type="entry name" value="5TM_YidC_Alb3"/>
    <property type="match status" value="1"/>
</dbReference>
<dbReference type="HAMAP" id="MF_01811">
    <property type="entry name" value="YidC_type2"/>
    <property type="match status" value="1"/>
</dbReference>
<evidence type="ECO:0000256" key="7">
    <source>
        <dbReference type="ARBA" id="ARBA00022989"/>
    </source>
</evidence>
<keyword evidence="11 12" id="KW-0449">Lipoprotein</keyword>
<evidence type="ECO:0000256" key="5">
    <source>
        <dbReference type="ARBA" id="ARBA00022729"/>
    </source>
</evidence>
<evidence type="ECO:0000256" key="8">
    <source>
        <dbReference type="ARBA" id="ARBA00023136"/>
    </source>
</evidence>
<dbReference type="Proteomes" id="UP001597285">
    <property type="component" value="Unassembled WGS sequence"/>
</dbReference>
<comment type="subcellular location">
    <subcellularLocation>
        <location evidence="1 12">Cell membrane</location>
        <topology evidence="1 12">Multi-pass membrane protein</topology>
    </subcellularLocation>
</comment>
<evidence type="ECO:0000256" key="2">
    <source>
        <dbReference type="ARBA" id="ARBA00022448"/>
    </source>
</evidence>
<name>A0ABW4NP54_9LACT</name>
<feature type="region of interest" description="Disordered" evidence="13">
    <location>
        <begin position="261"/>
        <end position="310"/>
    </location>
</feature>
<accession>A0ABW4NP54</accession>